<feature type="transmembrane region" description="Helical" evidence="3">
    <location>
        <begin position="38"/>
        <end position="57"/>
    </location>
</feature>
<evidence type="ECO:0000256" key="1">
    <source>
        <dbReference type="ARBA" id="ARBA00008404"/>
    </source>
</evidence>
<keyword evidence="3" id="KW-1133">Transmembrane helix</keyword>
<keyword evidence="5" id="KW-1185">Reference proteome</keyword>
<dbReference type="Proteomes" id="UP001240250">
    <property type="component" value="Unassembled WGS sequence"/>
</dbReference>
<dbReference type="EMBL" id="JAUSVM010000001">
    <property type="protein sequence ID" value="MDQ0425646.1"/>
    <property type="molecule type" value="Genomic_DNA"/>
</dbReference>
<feature type="transmembrane region" description="Helical" evidence="3">
    <location>
        <begin position="6"/>
        <end position="26"/>
    </location>
</feature>
<comment type="caution">
    <text evidence="4">The sequence shown here is derived from an EMBL/GenBank/DDBJ whole genome shotgun (WGS) entry which is preliminary data.</text>
</comment>
<name>A0ABU0GLP4_9CELL</name>
<evidence type="ECO:0000313" key="5">
    <source>
        <dbReference type="Proteomes" id="UP001240250"/>
    </source>
</evidence>
<dbReference type="InterPro" id="IPR005133">
    <property type="entry name" value="PhaG_MnhG_YufB"/>
</dbReference>
<dbReference type="RefSeq" id="WP_070319429.1">
    <property type="nucleotide sequence ID" value="NZ_JAUSVM010000001.1"/>
</dbReference>
<evidence type="ECO:0000313" key="4">
    <source>
        <dbReference type="EMBL" id="MDQ0425646.1"/>
    </source>
</evidence>
<dbReference type="Pfam" id="PF03334">
    <property type="entry name" value="PhaG_MnhG_YufB"/>
    <property type="match status" value="1"/>
</dbReference>
<reference evidence="4 5" key="1">
    <citation type="submission" date="2023-07" db="EMBL/GenBank/DDBJ databases">
        <title>Sequencing the genomes of 1000 actinobacteria strains.</title>
        <authorList>
            <person name="Klenk H.-P."/>
        </authorList>
    </citation>
    <scope>NUCLEOTIDE SEQUENCE [LARGE SCALE GENOMIC DNA]</scope>
    <source>
        <strain evidence="4 5">DSM 14785</strain>
    </source>
</reference>
<organism evidence="4 5">
    <name type="scientific">Cellulomonas iranensis</name>
    <dbReference type="NCBI Taxonomy" id="76862"/>
    <lineage>
        <taxon>Bacteria</taxon>
        <taxon>Bacillati</taxon>
        <taxon>Actinomycetota</taxon>
        <taxon>Actinomycetes</taxon>
        <taxon>Micrococcales</taxon>
        <taxon>Cellulomonadaceae</taxon>
        <taxon>Cellulomonas</taxon>
    </lineage>
</organism>
<dbReference type="PANTHER" id="PTHR34703">
    <property type="entry name" value="ANTIPORTER SUBUNIT MNHG2-RELATED"/>
    <property type="match status" value="1"/>
</dbReference>
<evidence type="ECO:0000256" key="3">
    <source>
        <dbReference type="SAM" id="Phobius"/>
    </source>
</evidence>
<proteinExistence type="inferred from homology"/>
<feature type="transmembrane region" description="Helical" evidence="3">
    <location>
        <begin position="63"/>
        <end position="86"/>
    </location>
</feature>
<accession>A0ABU0GLP4</accession>
<feature type="region of interest" description="Disordered" evidence="2">
    <location>
        <begin position="95"/>
        <end position="115"/>
    </location>
</feature>
<dbReference type="PANTHER" id="PTHR34703:SF1">
    <property type="entry name" value="ANTIPORTER SUBUNIT MNHG2-RELATED"/>
    <property type="match status" value="1"/>
</dbReference>
<comment type="similarity">
    <text evidence="1">Belongs to the CPA3 antiporters (TC 2.A.63) subunit G family.</text>
</comment>
<keyword evidence="3" id="KW-0472">Membrane</keyword>
<keyword evidence="3" id="KW-0812">Transmembrane</keyword>
<protein>
    <submittedName>
        <fullName evidence="4">Multicomponent Na+:H+ antiporter subunit G</fullName>
    </submittedName>
</protein>
<sequence length="115" mass="11323">MNAAELAGQVLVLLGAAVFVVAALGLRRFRDPYMRISAVATAGGLGVACVTVGAVLLDPSVASAAKVAVAVVLQLLTSAVGGIAIARAAVGSGHRFAPGTDTRALDAPDSPDGEE</sequence>
<gene>
    <name evidence="4" type="ORF">JO380_002027</name>
</gene>
<evidence type="ECO:0000256" key="2">
    <source>
        <dbReference type="SAM" id="MobiDB-lite"/>
    </source>
</evidence>